<protein>
    <submittedName>
        <fullName evidence="1">Uncharacterized protein</fullName>
    </submittedName>
</protein>
<organism evidence="1 2">
    <name type="scientific">Mythimna loreyi</name>
    <dbReference type="NCBI Taxonomy" id="667449"/>
    <lineage>
        <taxon>Eukaryota</taxon>
        <taxon>Metazoa</taxon>
        <taxon>Ecdysozoa</taxon>
        <taxon>Arthropoda</taxon>
        <taxon>Hexapoda</taxon>
        <taxon>Insecta</taxon>
        <taxon>Pterygota</taxon>
        <taxon>Neoptera</taxon>
        <taxon>Endopterygota</taxon>
        <taxon>Lepidoptera</taxon>
        <taxon>Glossata</taxon>
        <taxon>Ditrysia</taxon>
        <taxon>Noctuoidea</taxon>
        <taxon>Noctuidae</taxon>
        <taxon>Noctuinae</taxon>
        <taxon>Hadenini</taxon>
        <taxon>Mythimna</taxon>
    </lineage>
</organism>
<name>A0ACC2R429_9NEOP</name>
<reference evidence="1" key="1">
    <citation type="submission" date="2023-03" db="EMBL/GenBank/DDBJ databases">
        <title>Chromosome-level genomes of two armyworms, Mythimna separata and Mythimna loreyi, provide insights into the biosynthesis and reception of sex pheromones.</title>
        <authorList>
            <person name="Zhao H."/>
        </authorList>
    </citation>
    <scope>NUCLEOTIDE SEQUENCE</scope>
    <source>
        <strain evidence="1">BeijingLab</strain>
    </source>
</reference>
<evidence type="ECO:0000313" key="1">
    <source>
        <dbReference type="EMBL" id="KAJ8731705.1"/>
    </source>
</evidence>
<comment type="caution">
    <text evidence="1">The sequence shown here is derived from an EMBL/GenBank/DDBJ whole genome shotgun (WGS) entry which is preliminary data.</text>
</comment>
<keyword evidence="2" id="KW-1185">Reference proteome</keyword>
<gene>
    <name evidence="1" type="ORF">PYW08_014435</name>
</gene>
<sequence length="497" mass="57502">MAPDKDLKAELVSKSKSFCKHCTLHGVYYFYKSSSTSVYLLWAMIIAASMALCCFLGHMIWEKFVIDPTLTVVETTHYSMVNIPFPAVTICDTESVYLPKTKNITNLLLLRGYNLTEINDFYKSFSEVKRKEYTPEPYVRKMHSLLEDLGYSMKFLLDMFKRPCSDITVECNWRSRAYNCSEMFRSVLTIVGHCCQFDVPYFMKHADNLTNFISGLDSTEALDITVKGQSSNGYSMMYVYDYKDKVTLVDSYFSLIPESLYDVNINVWAIDSSNYVKALPISGRRCILETDQGVSAGFHQGCMTRLILRRVVNHCRCLPFDYTSQELDVEEFSICSWDHMICIYQTIEMIEVDIKDIISDSECYQRCDYVEYDTEVEFIKHQRNFNKLNKTLSRVLVHFDQNTCMKYRREVLYTWDQMLANLGGIFGLCLGGSVISVIEIIWFLLEILFTILSSWCKSPIIVPKENAKNKVSIISHKDMLSKKSSGKKNVGKYKFVH</sequence>
<proteinExistence type="predicted"/>
<dbReference type="Proteomes" id="UP001231649">
    <property type="component" value="Chromosome 6"/>
</dbReference>
<dbReference type="EMBL" id="CM056782">
    <property type="protein sequence ID" value="KAJ8731705.1"/>
    <property type="molecule type" value="Genomic_DNA"/>
</dbReference>
<accession>A0ACC2R429</accession>
<evidence type="ECO:0000313" key="2">
    <source>
        <dbReference type="Proteomes" id="UP001231649"/>
    </source>
</evidence>